<proteinExistence type="predicted"/>
<dbReference type="EMBL" id="JXUO01000020">
    <property type="protein sequence ID" value="KKZ15348.1"/>
    <property type="molecule type" value="Genomic_DNA"/>
</dbReference>
<evidence type="ECO:0000313" key="2">
    <source>
        <dbReference type="Proteomes" id="UP000035054"/>
    </source>
</evidence>
<sequence>MEPHPIQPHRDEENGDLLEFPLQERHHQIISAFMAEHQRDSSPDSCGRRSWFPGSRGLQKLAGWLRNWRTQHKESSLPSSAPPQE</sequence>
<evidence type="ECO:0000313" key="1">
    <source>
        <dbReference type="EMBL" id="KKZ15348.1"/>
    </source>
</evidence>
<gene>
    <name evidence="1" type="ORF">TH68_00810</name>
</gene>
<reference evidence="1 2" key="1">
    <citation type="submission" date="2015-01" db="EMBL/GenBank/DDBJ databases">
        <title>Lifestyle Evolution in Cyanobacterial Symbionts of Sponges.</title>
        <authorList>
            <person name="Burgsdorf I."/>
            <person name="Slaby B.M."/>
            <person name="Handley K.M."/>
            <person name="Haber M."/>
            <person name="Blom J."/>
            <person name="Marshall C.W."/>
            <person name="Gilbert J.A."/>
            <person name="Hentschel U."/>
            <person name="Steindler L."/>
        </authorList>
    </citation>
    <scope>NUCLEOTIDE SEQUENCE [LARGE SCALE GENOMIC DNA]</scope>
    <source>
        <strain evidence="1">142</strain>
    </source>
</reference>
<dbReference type="AlphaFoldDB" id="A0A6N3XCI4"/>
<protein>
    <submittedName>
        <fullName evidence="1">Uncharacterized protein</fullName>
    </submittedName>
</protein>
<organism evidence="1 2">
    <name type="scientific">Candidatus Synechococcus spongiarum 142</name>
    <dbReference type="NCBI Taxonomy" id="1608213"/>
    <lineage>
        <taxon>Bacteria</taxon>
        <taxon>Bacillati</taxon>
        <taxon>Cyanobacteriota</taxon>
        <taxon>Cyanophyceae</taxon>
        <taxon>Synechococcales</taxon>
        <taxon>Synechococcaceae</taxon>
        <taxon>Synechococcus</taxon>
    </lineage>
</organism>
<dbReference type="Proteomes" id="UP000035054">
    <property type="component" value="Unassembled WGS sequence"/>
</dbReference>
<comment type="caution">
    <text evidence="1">The sequence shown here is derived from an EMBL/GenBank/DDBJ whole genome shotgun (WGS) entry which is preliminary data.</text>
</comment>
<accession>A0A6N3XCI4</accession>
<name>A0A6N3XCI4_9SYNE</name>